<keyword evidence="4 11" id="KW-0808">Transferase</keyword>
<comment type="similarity">
    <text evidence="8">Belongs to the glycosyltransferase 2 family. CrtQ subfamily.</text>
</comment>
<evidence type="ECO:0000259" key="10">
    <source>
        <dbReference type="Pfam" id="PF00535"/>
    </source>
</evidence>
<sequence length="242" mass="25616">MGRQPIDAILVVVPVQNEEQLLRRCLEALGVAVTRVSTLPSGTLEVDVVLVLDSCDDGSAEIARLSPFHVITIGARSVGAARSAGIDAGLRRLSQSDSRRVWLANTDADSAVPPHWLSHQLALAESGVQLMIGTVRPDPLDLTSAQRAAWESTHVLGEANGHVHGANLGVRADVYLAAGGFAAITEHEDVGLVERIRATSAPEAATDECWVLTSGRPVGRTPGGYARHIREDLSASISEPTF</sequence>
<dbReference type="RefSeq" id="WP_179579180.1">
    <property type="nucleotide sequence ID" value="NZ_JACCFM010000001.1"/>
</dbReference>
<dbReference type="PANTHER" id="PTHR43646:SF2">
    <property type="entry name" value="GLYCOSYLTRANSFERASE 2-LIKE DOMAIN-CONTAINING PROTEIN"/>
    <property type="match status" value="1"/>
</dbReference>
<name>A0A7Z0EFC8_9MICO</name>
<dbReference type="SUPFAM" id="SSF53448">
    <property type="entry name" value="Nucleotide-diphospho-sugar transferases"/>
    <property type="match status" value="1"/>
</dbReference>
<evidence type="ECO:0000313" key="12">
    <source>
        <dbReference type="Proteomes" id="UP000537260"/>
    </source>
</evidence>
<feature type="domain" description="Glycosyltransferase 2-like" evidence="10">
    <location>
        <begin position="11"/>
        <end position="148"/>
    </location>
</feature>
<dbReference type="Gene3D" id="3.90.550.10">
    <property type="entry name" value="Spore Coat Polysaccharide Biosynthesis Protein SpsA, Chain A"/>
    <property type="match status" value="1"/>
</dbReference>
<dbReference type="EMBL" id="JACCFM010000001">
    <property type="protein sequence ID" value="NYJ20591.1"/>
    <property type="molecule type" value="Genomic_DNA"/>
</dbReference>
<dbReference type="PANTHER" id="PTHR43646">
    <property type="entry name" value="GLYCOSYLTRANSFERASE"/>
    <property type="match status" value="1"/>
</dbReference>
<dbReference type="AlphaFoldDB" id="A0A7Z0EFC8"/>
<accession>A0A7Z0EFC8</accession>
<proteinExistence type="inferred from homology"/>
<comment type="caution">
    <text evidence="11">The sequence shown here is derived from an EMBL/GenBank/DDBJ whole genome shotgun (WGS) entry which is preliminary data.</text>
</comment>
<evidence type="ECO:0000256" key="4">
    <source>
        <dbReference type="ARBA" id="ARBA00022679"/>
    </source>
</evidence>
<comment type="subcellular location">
    <subcellularLocation>
        <location evidence="1">Cell membrane</location>
    </subcellularLocation>
</comment>
<protein>
    <recommendedName>
        <fullName evidence="9">4,4'-diaponeurosporenoate glycosyltransferase</fullName>
    </recommendedName>
</protein>
<dbReference type="GO" id="GO:0016757">
    <property type="term" value="F:glycosyltransferase activity"/>
    <property type="evidence" value="ECO:0007669"/>
    <property type="project" value="UniProtKB-KW"/>
</dbReference>
<evidence type="ECO:0000256" key="8">
    <source>
        <dbReference type="ARBA" id="ARBA00038120"/>
    </source>
</evidence>
<keyword evidence="3" id="KW-0328">Glycosyltransferase</keyword>
<evidence type="ECO:0000256" key="6">
    <source>
        <dbReference type="ARBA" id="ARBA00037281"/>
    </source>
</evidence>
<gene>
    <name evidence="11" type="ORF">HNR05_002382</name>
</gene>
<comment type="pathway">
    <text evidence="7">Carotenoid biosynthesis; staphyloxanthin biosynthesis; staphyloxanthin from farnesyl diphosphate: step 4/5.</text>
</comment>
<dbReference type="InterPro" id="IPR029044">
    <property type="entry name" value="Nucleotide-diphossugar_trans"/>
</dbReference>
<evidence type="ECO:0000256" key="9">
    <source>
        <dbReference type="ARBA" id="ARBA00040345"/>
    </source>
</evidence>
<keyword evidence="12" id="KW-1185">Reference proteome</keyword>
<evidence type="ECO:0000256" key="2">
    <source>
        <dbReference type="ARBA" id="ARBA00022475"/>
    </source>
</evidence>
<organism evidence="11 12">
    <name type="scientific">Glaciibacter psychrotolerans</name>
    <dbReference type="NCBI Taxonomy" id="670054"/>
    <lineage>
        <taxon>Bacteria</taxon>
        <taxon>Bacillati</taxon>
        <taxon>Actinomycetota</taxon>
        <taxon>Actinomycetes</taxon>
        <taxon>Micrococcales</taxon>
        <taxon>Microbacteriaceae</taxon>
        <taxon>Glaciibacter</taxon>
    </lineage>
</organism>
<evidence type="ECO:0000256" key="7">
    <source>
        <dbReference type="ARBA" id="ARBA00037904"/>
    </source>
</evidence>
<evidence type="ECO:0000256" key="5">
    <source>
        <dbReference type="ARBA" id="ARBA00023136"/>
    </source>
</evidence>
<keyword evidence="2" id="KW-1003">Cell membrane</keyword>
<dbReference type="Proteomes" id="UP000537260">
    <property type="component" value="Unassembled WGS sequence"/>
</dbReference>
<dbReference type="GO" id="GO:0005886">
    <property type="term" value="C:plasma membrane"/>
    <property type="evidence" value="ECO:0007669"/>
    <property type="project" value="UniProtKB-SubCell"/>
</dbReference>
<keyword evidence="5" id="KW-0472">Membrane</keyword>
<dbReference type="Pfam" id="PF00535">
    <property type="entry name" value="Glycos_transf_2"/>
    <property type="match status" value="1"/>
</dbReference>
<reference evidence="11 12" key="1">
    <citation type="submission" date="2020-07" db="EMBL/GenBank/DDBJ databases">
        <title>Sequencing the genomes of 1000 actinobacteria strains.</title>
        <authorList>
            <person name="Klenk H.-P."/>
        </authorList>
    </citation>
    <scope>NUCLEOTIDE SEQUENCE [LARGE SCALE GENOMIC DNA]</scope>
    <source>
        <strain evidence="11 12">LI1</strain>
    </source>
</reference>
<evidence type="ECO:0000256" key="1">
    <source>
        <dbReference type="ARBA" id="ARBA00004236"/>
    </source>
</evidence>
<evidence type="ECO:0000313" key="11">
    <source>
        <dbReference type="EMBL" id="NYJ20591.1"/>
    </source>
</evidence>
<comment type="function">
    <text evidence="6">Catalyzes the glycosylation of 4,4'-diaponeurosporenoate, i.e. the esterification of glucose at the C1'' position with the carboxyl group of 4,4'-diaponeurosporenic acid, to form glycosyl-4,4'-diaponeurosporenoate. This is a step in the biosynthesis of staphyloxanthin, an orange pigment present in most staphylococci strains.</text>
</comment>
<dbReference type="InterPro" id="IPR001173">
    <property type="entry name" value="Glyco_trans_2-like"/>
</dbReference>
<evidence type="ECO:0000256" key="3">
    <source>
        <dbReference type="ARBA" id="ARBA00022676"/>
    </source>
</evidence>